<dbReference type="AlphaFoldDB" id="A0A1H4TQY3"/>
<dbReference type="Proteomes" id="UP000182409">
    <property type="component" value="Unassembled WGS sequence"/>
</dbReference>
<evidence type="ECO:0000313" key="2">
    <source>
        <dbReference type="Proteomes" id="UP000182409"/>
    </source>
</evidence>
<evidence type="ECO:0000313" key="1">
    <source>
        <dbReference type="EMBL" id="SEC58906.1"/>
    </source>
</evidence>
<accession>A0A1H4TQY3</accession>
<protein>
    <submittedName>
        <fullName evidence="1">Uncharacterized protein</fullName>
    </submittedName>
</protein>
<dbReference type="RefSeq" id="WP_170835083.1">
    <property type="nucleotide sequence ID" value="NZ_FNSD01000001.1"/>
</dbReference>
<reference evidence="1 2" key="1">
    <citation type="submission" date="2016-10" db="EMBL/GenBank/DDBJ databases">
        <authorList>
            <person name="de Groot N.N."/>
        </authorList>
    </citation>
    <scope>NUCLEOTIDE SEQUENCE [LARGE SCALE GENOMIC DNA]</scope>
    <source>
        <strain evidence="1 2">AB35.6</strain>
    </source>
</reference>
<name>A0A1H4TQY3_9BACT</name>
<gene>
    <name evidence="1" type="ORF">SAMN05443244_3833</name>
</gene>
<sequence>MKSEITKLQKHWTHPVVTVVKMETAQYGSIYSSIDHFLPGSSAGYAS</sequence>
<organism evidence="1 2">
    <name type="scientific">Terriglobus roseus</name>
    <dbReference type="NCBI Taxonomy" id="392734"/>
    <lineage>
        <taxon>Bacteria</taxon>
        <taxon>Pseudomonadati</taxon>
        <taxon>Acidobacteriota</taxon>
        <taxon>Terriglobia</taxon>
        <taxon>Terriglobales</taxon>
        <taxon>Acidobacteriaceae</taxon>
        <taxon>Terriglobus</taxon>
    </lineage>
</organism>
<proteinExistence type="predicted"/>
<dbReference type="EMBL" id="FNSD01000001">
    <property type="protein sequence ID" value="SEC58906.1"/>
    <property type="molecule type" value="Genomic_DNA"/>
</dbReference>